<feature type="non-terminal residue" evidence="1">
    <location>
        <position position="1"/>
    </location>
</feature>
<organism evidence="1 2">
    <name type="scientific">Galerina marginata (strain CBS 339.88)</name>
    <dbReference type="NCBI Taxonomy" id="685588"/>
    <lineage>
        <taxon>Eukaryota</taxon>
        <taxon>Fungi</taxon>
        <taxon>Dikarya</taxon>
        <taxon>Basidiomycota</taxon>
        <taxon>Agaricomycotina</taxon>
        <taxon>Agaricomycetes</taxon>
        <taxon>Agaricomycetidae</taxon>
        <taxon>Agaricales</taxon>
        <taxon>Agaricineae</taxon>
        <taxon>Strophariaceae</taxon>
        <taxon>Galerina</taxon>
    </lineage>
</organism>
<accession>A0A067SYS9</accession>
<gene>
    <name evidence="1" type="ORF">GALMADRAFT_1344937</name>
</gene>
<dbReference type="AlphaFoldDB" id="A0A067SYS9"/>
<dbReference type="EMBL" id="KL142391">
    <property type="protein sequence ID" value="KDR71913.1"/>
    <property type="molecule type" value="Genomic_DNA"/>
</dbReference>
<sequence length="60" mass="6352">PVAADVTELPTVQTKINDTPHLWGYCGRTGHSTVGFMVFVINGVPSGTIDFTAFSNLASI</sequence>
<evidence type="ECO:0000313" key="1">
    <source>
        <dbReference type="EMBL" id="KDR71913.1"/>
    </source>
</evidence>
<dbReference type="STRING" id="685588.A0A067SYS9"/>
<reference evidence="2" key="1">
    <citation type="journal article" date="2014" name="Proc. Natl. Acad. Sci. U.S.A.">
        <title>Extensive sampling of basidiomycete genomes demonstrates inadequacy of the white-rot/brown-rot paradigm for wood decay fungi.</title>
        <authorList>
            <person name="Riley R."/>
            <person name="Salamov A.A."/>
            <person name="Brown D.W."/>
            <person name="Nagy L.G."/>
            <person name="Floudas D."/>
            <person name="Held B.W."/>
            <person name="Levasseur A."/>
            <person name="Lombard V."/>
            <person name="Morin E."/>
            <person name="Otillar R."/>
            <person name="Lindquist E.A."/>
            <person name="Sun H."/>
            <person name="LaButti K.M."/>
            <person name="Schmutz J."/>
            <person name="Jabbour D."/>
            <person name="Luo H."/>
            <person name="Baker S.E."/>
            <person name="Pisabarro A.G."/>
            <person name="Walton J.D."/>
            <person name="Blanchette R.A."/>
            <person name="Henrissat B."/>
            <person name="Martin F."/>
            <person name="Cullen D."/>
            <person name="Hibbett D.S."/>
            <person name="Grigoriev I.V."/>
        </authorList>
    </citation>
    <scope>NUCLEOTIDE SEQUENCE [LARGE SCALE GENOMIC DNA]</scope>
    <source>
        <strain evidence="2">CBS 339.88</strain>
    </source>
</reference>
<name>A0A067SYS9_GALM3</name>
<evidence type="ECO:0000313" key="2">
    <source>
        <dbReference type="Proteomes" id="UP000027222"/>
    </source>
</evidence>
<dbReference type="Proteomes" id="UP000027222">
    <property type="component" value="Unassembled WGS sequence"/>
</dbReference>
<dbReference type="HOGENOM" id="CLU_2948055_0_0_1"/>
<protein>
    <submittedName>
        <fullName evidence="1">Uncharacterized protein</fullName>
    </submittedName>
</protein>
<keyword evidence="2" id="KW-1185">Reference proteome</keyword>
<proteinExistence type="predicted"/>
<dbReference type="OrthoDB" id="1921208at2759"/>